<feature type="coiled-coil region" evidence="1">
    <location>
        <begin position="280"/>
        <end position="355"/>
    </location>
</feature>
<keyword evidence="1" id="KW-0175">Coiled coil</keyword>
<gene>
    <name evidence="3" type="ORF">CSSPJE1EN1_LOCUS29167</name>
</gene>
<feature type="compositionally biased region" description="Polar residues" evidence="2">
    <location>
        <begin position="39"/>
        <end position="58"/>
    </location>
</feature>
<feature type="compositionally biased region" description="Polar residues" evidence="2">
    <location>
        <begin position="440"/>
        <end position="455"/>
    </location>
</feature>
<feature type="compositionally biased region" description="Basic and acidic residues" evidence="2">
    <location>
        <begin position="561"/>
        <end position="585"/>
    </location>
</feature>
<evidence type="ECO:0000256" key="1">
    <source>
        <dbReference type="SAM" id="Coils"/>
    </source>
</evidence>
<evidence type="ECO:0000313" key="3">
    <source>
        <dbReference type="EMBL" id="CAK9253789.1"/>
    </source>
</evidence>
<feature type="region of interest" description="Disordered" evidence="2">
    <location>
        <begin position="1"/>
        <end position="69"/>
    </location>
</feature>
<organism evidence="3 4">
    <name type="scientific">Sphagnum jensenii</name>
    <dbReference type="NCBI Taxonomy" id="128206"/>
    <lineage>
        <taxon>Eukaryota</taxon>
        <taxon>Viridiplantae</taxon>
        <taxon>Streptophyta</taxon>
        <taxon>Embryophyta</taxon>
        <taxon>Bryophyta</taxon>
        <taxon>Sphagnophytina</taxon>
        <taxon>Sphagnopsida</taxon>
        <taxon>Sphagnales</taxon>
        <taxon>Sphagnaceae</taxon>
        <taxon>Sphagnum</taxon>
    </lineage>
</organism>
<reference evidence="3" key="1">
    <citation type="submission" date="2024-02" db="EMBL/GenBank/DDBJ databases">
        <authorList>
            <consortium name="ELIXIR-Norway"/>
            <consortium name="Elixir Norway"/>
        </authorList>
    </citation>
    <scope>NUCLEOTIDE SEQUENCE</scope>
</reference>
<dbReference type="Proteomes" id="UP001497444">
    <property type="component" value="Unassembled WGS sequence"/>
</dbReference>
<dbReference type="EMBL" id="CAXAQS010000935">
    <property type="protein sequence ID" value="CAK9253789.1"/>
    <property type="molecule type" value="Genomic_DNA"/>
</dbReference>
<feature type="coiled-coil region" evidence="1">
    <location>
        <begin position="118"/>
        <end position="159"/>
    </location>
</feature>
<comment type="caution">
    <text evidence="3">The sequence shown here is derived from an EMBL/GenBank/DDBJ whole genome shotgun (WGS) entry which is preliminary data.</text>
</comment>
<sequence length="585" mass="66286">MKRGGKEEEKYDPKKGKKETKTQKAGTGKYGSGEKSGEITRTSAPIQGTSPVSQSSSRGKPPQDSPNLQENLAFSQQIVRPYSYKRLHQESEAKGQSVPYSDFVTTSVHWQEHVDEEIKKGMEERGTLAAQLQELQRNKDQSTNRISTLETQINELRQLDPKFEISQGSRQWISDHVNQAMQENIQAQINGAIQDLFDAKIRQTTEEFVNFNIVNNKILNAHVDSAVEAKINNELEPYINSVFKELDNHKQTLEMSLVEVSRQSSLQTRVQETMTQMNTISHTLEDLKSLQKEFQGIREQFSNLDSREEISQARSEIGAVQKSLKSVEEQMHEGLRKLEKEIRDLNKKLAAVESSERSIKHTEEQLRGRIESAESLVSGQVAEVSRHGHNIQHLLEDLEDTSKQVFALQPTVSGLQKDFDKLNIGKVKQTGPPQQDLMQIEHQQQSQRMTPQSSAKKPEAVSKVTKPSLLSTRQQENLGGMNPRPFDDTLLSPVSSRRVNPDPQDYRPSQHEYRPPDHQPGMIQSSTNPRPSTNPLSRSQTSFLNQSGDVNPLSLSTVSRVSERRFKFTKPTNEDSKKRYPDDGN</sequence>
<keyword evidence="4" id="KW-1185">Reference proteome</keyword>
<protein>
    <submittedName>
        <fullName evidence="3">Uncharacterized protein</fullName>
    </submittedName>
</protein>
<dbReference type="Gene3D" id="1.10.287.1490">
    <property type="match status" value="1"/>
</dbReference>
<accession>A0ABP0VH82</accession>
<evidence type="ECO:0000256" key="2">
    <source>
        <dbReference type="SAM" id="MobiDB-lite"/>
    </source>
</evidence>
<feature type="compositionally biased region" description="Polar residues" evidence="2">
    <location>
        <begin position="522"/>
        <end position="560"/>
    </location>
</feature>
<feature type="compositionally biased region" description="Basic and acidic residues" evidence="2">
    <location>
        <begin position="1"/>
        <end position="22"/>
    </location>
</feature>
<name>A0ABP0VH82_9BRYO</name>
<proteinExistence type="predicted"/>
<feature type="compositionally biased region" description="Polar residues" evidence="2">
    <location>
        <begin position="468"/>
        <end position="477"/>
    </location>
</feature>
<feature type="region of interest" description="Disordered" evidence="2">
    <location>
        <begin position="440"/>
        <end position="585"/>
    </location>
</feature>
<evidence type="ECO:0000313" key="4">
    <source>
        <dbReference type="Proteomes" id="UP001497444"/>
    </source>
</evidence>
<feature type="compositionally biased region" description="Basic and acidic residues" evidence="2">
    <location>
        <begin position="504"/>
        <end position="517"/>
    </location>
</feature>